<proteinExistence type="predicted"/>
<feature type="domain" description="DUF1559" evidence="1">
    <location>
        <begin position="33"/>
        <end position="295"/>
    </location>
</feature>
<dbReference type="PANTHER" id="PTHR30093:SF2">
    <property type="entry name" value="TYPE II SECRETION SYSTEM PROTEIN H"/>
    <property type="match status" value="1"/>
</dbReference>
<dbReference type="InterPro" id="IPR045584">
    <property type="entry name" value="Pilin-like"/>
</dbReference>
<dbReference type="NCBIfam" id="TIGR04294">
    <property type="entry name" value="pre_pil_HX9DG"/>
    <property type="match status" value="1"/>
</dbReference>
<dbReference type="InterPro" id="IPR011453">
    <property type="entry name" value="DUF1559"/>
</dbReference>
<sequence length="314" mass="34541">MKLQKRNAFTLIELLVVIAIIAILIALLLPAVQQAREAARRTECKNKLKQWGLGLHNYHDNYQTFPPGTMGLNNSSTNPCNNHPWSVRVLPFVDQAPLYNTFNFSLYYNDTSGSPTNQSRRDEKFPLMHCPSARTRDRKPSNQAEGWTIHYYGIAGPKGVRPAPLTGNWPRKNGNSLTSNHGNHSTSGILFRQSNVAIRDITDGTTNTFLLGEISSKPTGSNSYRAWIQGASNGTDGFASYACKNLKDGIGPSGWDSGNADRLFNDVDFGSNHTGGAHFLMADGSVRFISENINFATYQAAGSRDDGLTLQINE</sequence>
<accession>A0A517WYV7</accession>
<dbReference type="Proteomes" id="UP000318384">
    <property type="component" value="Chromosome"/>
</dbReference>
<dbReference type="Pfam" id="PF07596">
    <property type="entry name" value="SBP_bac_10"/>
    <property type="match status" value="1"/>
</dbReference>
<dbReference type="NCBIfam" id="TIGR02532">
    <property type="entry name" value="IV_pilin_GFxxxE"/>
    <property type="match status" value="1"/>
</dbReference>
<dbReference type="EMBL" id="CP037422">
    <property type="protein sequence ID" value="QDU10436.1"/>
    <property type="molecule type" value="Genomic_DNA"/>
</dbReference>
<dbReference type="AlphaFoldDB" id="A0A517WYV7"/>
<gene>
    <name evidence="2" type="primary">xcpT_32</name>
    <name evidence="2" type="ORF">V202x_38460</name>
</gene>
<dbReference type="SUPFAM" id="SSF54523">
    <property type="entry name" value="Pili subunits"/>
    <property type="match status" value="1"/>
</dbReference>
<name>A0A517WYV7_9PLAN</name>
<organism evidence="2 3">
    <name type="scientific">Gimesia aquarii</name>
    <dbReference type="NCBI Taxonomy" id="2527964"/>
    <lineage>
        <taxon>Bacteria</taxon>
        <taxon>Pseudomonadati</taxon>
        <taxon>Planctomycetota</taxon>
        <taxon>Planctomycetia</taxon>
        <taxon>Planctomycetales</taxon>
        <taxon>Planctomycetaceae</taxon>
        <taxon>Gimesia</taxon>
    </lineage>
</organism>
<protein>
    <submittedName>
        <fullName evidence="2">Type II secretion system protein G</fullName>
    </submittedName>
</protein>
<dbReference type="PANTHER" id="PTHR30093">
    <property type="entry name" value="GENERAL SECRETION PATHWAY PROTEIN G"/>
    <property type="match status" value="1"/>
</dbReference>
<dbReference type="InterPro" id="IPR012902">
    <property type="entry name" value="N_methyl_site"/>
</dbReference>
<evidence type="ECO:0000259" key="1">
    <source>
        <dbReference type="Pfam" id="PF07596"/>
    </source>
</evidence>
<dbReference type="RefSeq" id="WP_232098563.1">
    <property type="nucleotide sequence ID" value="NZ_CP037422.1"/>
</dbReference>
<evidence type="ECO:0000313" key="3">
    <source>
        <dbReference type="Proteomes" id="UP000318384"/>
    </source>
</evidence>
<evidence type="ECO:0000313" key="2">
    <source>
        <dbReference type="EMBL" id="QDU10436.1"/>
    </source>
</evidence>
<reference evidence="2 3" key="1">
    <citation type="submission" date="2019-03" db="EMBL/GenBank/DDBJ databases">
        <title>Deep-cultivation of Planctomycetes and their phenomic and genomic characterization uncovers novel biology.</title>
        <authorList>
            <person name="Wiegand S."/>
            <person name="Jogler M."/>
            <person name="Boedeker C."/>
            <person name="Pinto D."/>
            <person name="Vollmers J."/>
            <person name="Rivas-Marin E."/>
            <person name="Kohn T."/>
            <person name="Peeters S.H."/>
            <person name="Heuer A."/>
            <person name="Rast P."/>
            <person name="Oberbeckmann S."/>
            <person name="Bunk B."/>
            <person name="Jeske O."/>
            <person name="Meyerdierks A."/>
            <person name="Storesund J.E."/>
            <person name="Kallscheuer N."/>
            <person name="Luecker S."/>
            <person name="Lage O.M."/>
            <person name="Pohl T."/>
            <person name="Merkel B.J."/>
            <person name="Hornburger P."/>
            <person name="Mueller R.-W."/>
            <person name="Bruemmer F."/>
            <person name="Labrenz M."/>
            <person name="Spormann A.M."/>
            <person name="Op den Camp H."/>
            <person name="Overmann J."/>
            <person name="Amann R."/>
            <person name="Jetten M.S.M."/>
            <person name="Mascher T."/>
            <person name="Medema M.H."/>
            <person name="Devos D.P."/>
            <person name="Kaster A.-K."/>
            <person name="Ovreas L."/>
            <person name="Rohde M."/>
            <person name="Galperin M.Y."/>
            <person name="Jogler C."/>
        </authorList>
    </citation>
    <scope>NUCLEOTIDE SEQUENCE [LARGE SCALE GENOMIC DNA]</scope>
    <source>
        <strain evidence="2 3">V202</strain>
    </source>
</reference>
<dbReference type="InterPro" id="IPR027558">
    <property type="entry name" value="Pre_pil_HX9DG_C"/>
</dbReference>
<dbReference type="Pfam" id="PF07963">
    <property type="entry name" value="N_methyl"/>
    <property type="match status" value="1"/>
</dbReference>
<keyword evidence="3" id="KW-1185">Reference proteome</keyword>
<dbReference type="Gene3D" id="3.30.700.10">
    <property type="entry name" value="Glycoprotein, Type 4 Pilin"/>
    <property type="match status" value="1"/>
</dbReference>